<dbReference type="InterPro" id="IPR007194">
    <property type="entry name" value="TRAPP_component"/>
</dbReference>
<dbReference type="PANTHER" id="PTHR12817:SF0">
    <property type="entry name" value="GEO08327P1"/>
    <property type="match status" value="1"/>
</dbReference>
<dbReference type="STRING" id="2880.D7G8M3"/>
<comment type="similarity">
    <text evidence="1">Belongs to the TRAPP small subunits family. BET3 subfamily.</text>
</comment>
<dbReference type="Pfam" id="PF04051">
    <property type="entry name" value="TRAPP"/>
    <property type="match status" value="1"/>
</dbReference>
<dbReference type="AlphaFoldDB" id="D7G8M3"/>
<evidence type="ECO:0008006" key="5">
    <source>
        <dbReference type="Google" id="ProtNLM"/>
    </source>
</evidence>
<dbReference type="EMBL" id="FN649760">
    <property type="protein sequence ID" value="CBJ34055.1"/>
    <property type="molecule type" value="Genomic_DNA"/>
</dbReference>
<dbReference type="GO" id="GO:0006888">
    <property type="term" value="P:endoplasmic reticulum to Golgi vesicle-mediated transport"/>
    <property type="evidence" value="ECO:0007669"/>
    <property type="project" value="TreeGrafter"/>
</dbReference>
<evidence type="ECO:0000256" key="1">
    <source>
        <dbReference type="ARBA" id="ARBA00006218"/>
    </source>
</evidence>
<dbReference type="GO" id="GO:0030008">
    <property type="term" value="C:TRAPP complex"/>
    <property type="evidence" value="ECO:0007669"/>
    <property type="project" value="TreeGrafter"/>
</dbReference>
<dbReference type="InParanoid" id="D7G8M3"/>
<dbReference type="GO" id="GO:0005802">
    <property type="term" value="C:trans-Golgi network"/>
    <property type="evidence" value="ECO:0007669"/>
    <property type="project" value="TreeGrafter"/>
</dbReference>
<gene>
    <name evidence="3" type="ORF">Esi_0905_0002</name>
</gene>
<name>D7G8M3_ECTSI</name>
<dbReference type="PANTHER" id="PTHR12817">
    <property type="entry name" value="TRAFFICKING PROTEIN PARTICLE COMPLEX SUBUNIT 6B"/>
    <property type="match status" value="1"/>
</dbReference>
<dbReference type="eggNOG" id="KOG3316">
    <property type="taxonomic scope" value="Eukaryota"/>
</dbReference>
<keyword evidence="4" id="KW-1185">Reference proteome</keyword>
<organism evidence="3 4">
    <name type="scientific">Ectocarpus siliculosus</name>
    <name type="common">Brown alga</name>
    <name type="synonym">Conferva siliculosa</name>
    <dbReference type="NCBI Taxonomy" id="2880"/>
    <lineage>
        <taxon>Eukaryota</taxon>
        <taxon>Sar</taxon>
        <taxon>Stramenopiles</taxon>
        <taxon>Ochrophyta</taxon>
        <taxon>PX clade</taxon>
        <taxon>Phaeophyceae</taxon>
        <taxon>Ectocarpales</taxon>
        <taxon>Ectocarpaceae</taxon>
        <taxon>Ectocarpus</taxon>
    </lineage>
</organism>
<proteinExistence type="inferred from homology"/>
<dbReference type="CDD" id="cd14944">
    <property type="entry name" value="TRAPPC6A_Trs33"/>
    <property type="match status" value="1"/>
</dbReference>
<evidence type="ECO:0000313" key="4">
    <source>
        <dbReference type="Proteomes" id="UP000002630"/>
    </source>
</evidence>
<dbReference type="Proteomes" id="UP000002630">
    <property type="component" value="Unassembled WGS sequence"/>
</dbReference>
<evidence type="ECO:0000256" key="2">
    <source>
        <dbReference type="SAM" id="MobiDB-lite"/>
    </source>
</evidence>
<accession>D7G8M3</accession>
<feature type="region of interest" description="Disordered" evidence="2">
    <location>
        <begin position="53"/>
        <end position="97"/>
    </location>
</feature>
<protein>
    <recommendedName>
        <fullName evidence="5">Trafficking protein particle complex 6B</fullName>
    </recommendedName>
</protein>
<dbReference type="GO" id="GO:0005801">
    <property type="term" value="C:cis-Golgi network"/>
    <property type="evidence" value="ECO:0007669"/>
    <property type="project" value="TreeGrafter"/>
</dbReference>
<evidence type="ECO:0000313" key="3">
    <source>
        <dbReference type="EMBL" id="CBJ34055.1"/>
    </source>
</evidence>
<dbReference type="OrthoDB" id="941624at2759"/>
<dbReference type="InterPro" id="IPR024096">
    <property type="entry name" value="NO_sig/Golgi_transp_ligand-bd"/>
</dbReference>
<dbReference type="InterPro" id="IPR037992">
    <property type="entry name" value="TRAPPC6/Trs33"/>
</dbReference>
<reference evidence="3 4" key="1">
    <citation type="journal article" date="2010" name="Nature">
        <title>The Ectocarpus genome and the independent evolution of multicellularity in brown algae.</title>
        <authorList>
            <person name="Cock J.M."/>
            <person name="Sterck L."/>
            <person name="Rouze P."/>
            <person name="Scornet D."/>
            <person name="Allen A.E."/>
            <person name="Amoutzias G."/>
            <person name="Anthouard V."/>
            <person name="Artiguenave F."/>
            <person name="Aury J.M."/>
            <person name="Badger J.H."/>
            <person name="Beszteri B."/>
            <person name="Billiau K."/>
            <person name="Bonnet E."/>
            <person name="Bothwell J.H."/>
            <person name="Bowler C."/>
            <person name="Boyen C."/>
            <person name="Brownlee C."/>
            <person name="Carrano C.J."/>
            <person name="Charrier B."/>
            <person name="Cho G.Y."/>
            <person name="Coelho S.M."/>
            <person name="Collen J."/>
            <person name="Corre E."/>
            <person name="Da Silva C."/>
            <person name="Delage L."/>
            <person name="Delaroque N."/>
            <person name="Dittami S.M."/>
            <person name="Doulbeau S."/>
            <person name="Elias M."/>
            <person name="Farnham G."/>
            <person name="Gachon C.M."/>
            <person name="Gschloessl B."/>
            <person name="Heesch S."/>
            <person name="Jabbari K."/>
            <person name="Jubin C."/>
            <person name="Kawai H."/>
            <person name="Kimura K."/>
            <person name="Kloareg B."/>
            <person name="Kupper F.C."/>
            <person name="Lang D."/>
            <person name="Le Bail A."/>
            <person name="Leblanc C."/>
            <person name="Lerouge P."/>
            <person name="Lohr M."/>
            <person name="Lopez P.J."/>
            <person name="Martens C."/>
            <person name="Maumus F."/>
            <person name="Michel G."/>
            <person name="Miranda-Saavedra D."/>
            <person name="Morales J."/>
            <person name="Moreau H."/>
            <person name="Motomura T."/>
            <person name="Nagasato C."/>
            <person name="Napoli C.A."/>
            <person name="Nelson D.R."/>
            <person name="Nyvall-Collen P."/>
            <person name="Peters A.F."/>
            <person name="Pommier C."/>
            <person name="Potin P."/>
            <person name="Poulain J."/>
            <person name="Quesneville H."/>
            <person name="Read B."/>
            <person name="Rensing S.A."/>
            <person name="Ritter A."/>
            <person name="Rousvoal S."/>
            <person name="Samanta M."/>
            <person name="Samson G."/>
            <person name="Schroeder D.C."/>
            <person name="Segurens B."/>
            <person name="Strittmatter M."/>
            <person name="Tonon T."/>
            <person name="Tregear J.W."/>
            <person name="Valentin K."/>
            <person name="von Dassow P."/>
            <person name="Yamagishi T."/>
            <person name="Van de Peer Y."/>
            <person name="Wincker P."/>
        </authorList>
    </citation>
    <scope>NUCLEOTIDE SEQUENCE [LARGE SCALE GENOMIC DNA]</scope>
    <source>
        <strain evidence="4">Ec32 / CCAP1310/4</strain>
    </source>
</reference>
<dbReference type="Gene3D" id="3.30.1380.20">
    <property type="entry name" value="Trafficking protein particle complex subunit 3"/>
    <property type="match status" value="1"/>
</dbReference>
<dbReference type="SUPFAM" id="SSF111126">
    <property type="entry name" value="Ligand-binding domain in the NO signalling and Golgi transport"/>
    <property type="match status" value="1"/>
</dbReference>
<sequence length="246" mass="26284">MSRDATGEVPAGSAVAAGNRLVSEPAFELLFSEIIAYTGAYVSHSAASHATDRLRASEAGVEDEGEGEKGGGGGDDGSDTGGSLVEPNPASVGAGHQLLPSDQAQQMEARIESMGYEVGYRLVERTCQRRWMGGDQLEAIKFVCKDLWSDLFKKQVDKLQTDHQGTFVLKDSNFRWTSRYAEDDTAGSRDLVNRLLQLPCGLVRGALANLGLVAVVRASFLDDRGGMSDLPAVSFTIKIRVGGSNQ</sequence>